<keyword evidence="2" id="KW-1185">Reference proteome</keyword>
<dbReference type="Proteomes" id="UP001557470">
    <property type="component" value="Unassembled WGS sequence"/>
</dbReference>
<gene>
    <name evidence="1" type="ORF">UPYG_G00074590</name>
</gene>
<evidence type="ECO:0000313" key="1">
    <source>
        <dbReference type="EMBL" id="KAL1006622.1"/>
    </source>
</evidence>
<protein>
    <submittedName>
        <fullName evidence="1">Uncharacterized protein</fullName>
    </submittedName>
</protein>
<sequence>MIFGRPPCHKQPMQQHEPNSTEMNYVTTLILTLMFLSSGVQFSKCVCLCCSPISCMSCILICK</sequence>
<reference evidence="1 2" key="1">
    <citation type="submission" date="2024-06" db="EMBL/GenBank/DDBJ databases">
        <authorList>
            <person name="Pan Q."/>
            <person name="Wen M."/>
            <person name="Jouanno E."/>
            <person name="Zahm M."/>
            <person name="Klopp C."/>
            <person name="Cabau C."/>
            <person name="Louis A."/>
            <person name="Berthelot C."/>
            <person name="Parey E."/>
            <person name="Roest Crollius H."/>
            <person name="Montfort J."/>
            <person name="Robinson-Rechavi M."/>
            <person name="Bouchez O."/>
            <person name="Lampietro C."/>
            <person name="Lopez Roques C."/>
            <person name="Donnadieu C."/>
            <person name="Postlethwait J."/>
            <person name="Bobe J."/>
            <person name="Verreycken H."/>
            <person name="Guiguen Y."/>
        </authorList>
    </citation>
    <scope>NUCLEOTIDE SEQUENCE [LARGE SCALE GENOMIC DNA]</scope>
    <source>
        <strain evidence="1">Up_M1</strain>
        <tissue evidence="1">Testis</tissue>
    </source>
</reference>
<proteinExistence type="predicted"/>
<comment type="caution">
    <text evidence="1">The sequence shown here is derived from an EMBL/GenBank/DDBJ whole genome shotgun (WGS) entry which is preliminary data.</text>
</comment>
<accession>A0ABD0XFL0</accession>
<dbReference type="AlphaFoldDB" id="A0ABD0XFL0"/>
<evidence type="ECO:0000313" key="2">
    <source>
        <dbReference type="Proteomes" id="UP001557470"/>
    </source>
</evidence>
<dbReference type="EMBL" id="JAGEUA010000002">
    <property type="protein sequence ID" value="KAL1006622.1"/>
    <property type="molecule type" value="Genomic_DNA"/>
</dbReference>
<name>A0ABD0XFL0_UMBPY</name>
<organism evidence="1 2">
    <name type="scientific">Umbra pygmaea</name>
    <name type="common">Eastern mudminnow</name>
    <dbReference type="NCBI Taxonomy" id="75934"/>
    <lineage>
        <taxon>Eukaryota</taxon>
        <taxon>Metazoa</taxon>
        <taxon>Chordata</taxon>
        <taxon>Craniata</taxon>
        <taxon>Vertebrata</taxon>
        <taxon>Euteleostomi</taxon>
        <taxon>Actinopterygii</taxon>
        <taxon>Neopterygii</taxon>
        <taxon>Teleostei</taxon>
        <taxon>Protacanthopterygii</taxon>
        <taxon>Esociformes</taxon>
        <taxon>Umbridae</taxon>
        <taxon>Umbra</taxon>
    </lineage>
</organism>